<evidence type="ECO:0000256" key="8">
    <source>
        <dbReference type="ARBA" id="ARBA00023242"/>
    </source>
</evidence>
<dbReference type="SUPFAM" id="SSF52540">
    <property type="entry name" value="P-loop containing nucleoside triphosphate hydrolases"/>
    <property type="match status" value="2"/>
</dbReference>
<evidence type="ECO:0000313" key="12">
    <source>
        <dbReference type="EMBL" id="OXU19915.1"/>
    </source>
</evidence>
<evidence type="ECO:0000259" key="11">
    <source>
        <dbReference type="PROSITE" id="PS51194"/>
    </source>
</evidence>
<keyword evidence="6" id="KW-0067">ATP-binding</keyword>
<dbReference type="GO" id="GO:0031508">
    <property type="term" value="P:pericentric heterochromatin formation"/>
    <property type="evidence" value="ECO:0007669"/>
    <property type="project" value="TreeGrafter"/>
</dbReference>
<evidence type="ECO:0000256" key="9">
    <source>
        <dbReference type="SAM" id="MobiDB-lite"/>
    </source>
</evidence>
<organism evidence="12 13">
    <name type="scientific">Trichomalopsis sarcophagae</name>
    <dbReference type="NCBI Taxonomy" id="543379"/>
    <lineage>
        <taxon>Eukaryota</taxon>
        <taxon>Metazoa</taxon>
        <taxon>Ecdysozoa</taxon>
        <taxon>Arthropoda</taxon>
        <taxon>Hexapoda</taxon>
        <taxon>Insecta</taxon>
        <taxon>Pterygota</taxon>
        <taxon>Neoptera</taxon>
        <taxon>Endopterygota</taxon>
        <taxon>Hymenoptera</taxon>
        <taxon>Apocrita</taxon>
        <taxon>Proctotrupomorpha</taxon>
        <taxon>Chalcidoidea</taxon>
        <taxon>Pteromalidae</taxon>
        <taxon>Pteromalinae</taxon>
        <taxon>Trichomalopsis</taxon>
    </lineage>
</organism>
<evidence type="ECO:0008006" key="14">
    <source>
        <dbReference type="Google" id="ProtNLM"/>
    </source>
</evidence>
<name>A0A232ENI0_9HYME</name>
<dbReference type="SMART" id="SM00487">
    <property type="entry name" value="DEXDc"/>
    <property type="match status" value="1"/>
</dbReference>
<feature type="domain" description="Helicase ATP-binding" evidence="10">
    <location>
        <begin position="252"/>
        <end position="422"/>
    </location>
</feature>
<evidence type="ECO:0000259" key="10">
    <source>
        <dbReference type="PROSITE" id="PS51192"/>
    </source>
</evidence>
<dbReference type="GO" id="GO:0044027">
    <property type="term" value="P:negative regulation of gene expression via chromosomal CpG island methylation"/>
    <property type="evidence" value="ECO:0007669"/>
    <property type="project" value="TreeGrafter"/>
</dbReference>
<dbReference type="GO" id="GO:0005721">
    <property type="term" value="C:pericentric heterochromatin"/>
    <property type="evidence" value="ECO:0007669"/>
    <property type="project" value="TreeGrafter"/>
</dbReference>
<feature type="region of interest" description="Disordered" evidence="9">
    <location>
        <begin position="84"/>
        <end position="103"/>
    </location>
</feature>
<dbReference type="InterPro" id="IPR001650">
    <property type="entry name" value="Helicase_C-like"/>
</dbReference>
<dbReference type="InterPro" id="IPR014001">
    <property type="entry name" value="Helicase_ATP-bd"/>
</dbReference>
<dbReference type="GO" id="GO:0005524">
    <property type="term" value="F:ATP binding"/>
    <property type="evidence" value="ECO:0007669"/>
    <property type="project" value="UniProtKB-KW"/>
</dbReference>
<dbReference type="GO" id="GO:0005634">
    <property type="term" value="C:nucleus"/>
    <property type="evidence" value="ECO:0007669"/>
    <property type="project" value="UniProtKB-SubCell"/>
</dbReference>
<dbReference type="PROSITE" id="PS51194">
    <property type="entry name" value="HELICASE_CTER"/>
    <property type="match status" value="1"/>
</dbReference>
<comment type="caution">
    <text evidence="12">The sequence shown here is derived from an EMBL/GenBank/DDBJ whole genome shotgun (WGS) entry which is preliminary data.</text>
</comment>
<dbReference type="SMART" id="SM00490">
    <property type="entry name" value="HELICc"/>
    <property type="match status" value="1"/>
</dbReference>
<keyword evidence="7" id="KW-0175">Coiled coil</keyword>
<dbReference type="FunFam" id="3.40.50.10810:FF:000015">
    <property type="entry name" value="lymphoid-specific helicase isoform X1"/>
    <property type="match status" value="1"/>
</dbReference>
<dbReference type="PANTHER" id="PTHR47161:SF1">
    <property type="entry name" value="LYMPHOID-SPECIFIC HELICASE"/>
    <property type="match status" value="1"/>
</dbReference>
<dbReference type="OrthoDB" id="448448at2759"/>
<keyword evidence="8" id="KW-0539">Nucleus</keyword>
<dbReference type="Gene3D" id="3.40.50.10810">
    <property type="entry name" value="Tandem AAA-ATPase domain"/>
    <property type="match status" value="1"/>
</dbReference>
<feature type="domain" description="Helicase C-terminal" evidence="11">
    <location>
        <begin position="639"/>
        <end position="797"/>
    </location>
</feature>
<evidence type="ECO:0000256" key="6">
    <source>
        <dbReference type="ARBA" id="ARBA00022840"/>
    </source>
</evidence>
<dbReference type="GO" id="GO:0016787">
    <property type="term" value="F:hydrolase activity"/>
    <property type="evidence" value="ECO:0007669"/>
    <property type="project" value="UniProtKB-KW"/>
</dbReference>
<dbReference type="AlphaFoldDB" id="A0A232ENI0"/>
<dbReference type="Pfam" id="PF00176">
    <property type="entry name" value="SNF2-rel_dom"/>
    <property type="match status" value="1"/>
</dbReference>
<dbReference type="InterPro" id="IPR049730">
    <property type="entry name" value="SNF2/RAD54-like_C"/>
</dbReference>
<evidence type="ECO:0000256" key="7">
    <source>
        <dbReference type="ARBA" id="ARBA00023054"/>
    </source>
</evidence>
<dbReference type="PANTHER" id="PTHR47161">
    <property type="entry name" value="LYMPHOID-SPECIFIC HELICASE"/>
    <property type="match status" value="1"/>
</dbReference>
<keyword evidence="3" id="KW-0547">Nucleotide-binding</keyword>
<dbReference type="GO" id="GO:0003682">
    <property type="term" value="F:chromatin binding"/>
    <property type="evidence" value="ECO:0007669"/>
    <property type="project" value="TreeGrafter"/>
</dbReference>
<dbReference type="STRING" id="543379.A0A232ENI0"/>
<evidence type="ECO:0000256" key="2">
    <source>
        <dbReference type="ARBA" id="ARBA00007025"/>
    </source>
</evidence>
<keyword evidence="4" id="KW-0378">Hydrolase</keyword>
<dbReference type="Gene3D" id="3.40.50.300">
    <property type="entry name" value="P-loop containing nucleotide triphosphate hydrolases"/>
    <property type="match status" value="1"/>
</dbReference>
<dbReference type="CDD" id="cd18793">
    <property type="entry name" value="SF2_C_SNF"/>
    <property type="match status" value="1"/>
</dbReference>
<reference evidence="12 13" key="1">
    <citation type="journal article" date="2017" name="Curr. Biol.">
        <title>The Evolution of Venom by Co-option of Single-Copy Genes.</title>
        <authorList>
            <person name="Martinson E.O."/>
            <person name="Mrinalini"/>
            <person name="Kelkar Y.D."/>
            <person name="Chang C.H."/>
            <person name="Werren J.H."/>
        </authorList>
    </citation>
    <scope>NUCLEOTIDE SEQUENCE [LARGE SCALE GENOMIC DNA]</scope>
    <source>
        <strain evidence="12 13">Alberta</strain>
        <tissue evidence="12">Whole body</tissue>
    </source>
</reference>
<gene>
    <name evidence="12" type="ORF">TSAR_003712</name>
</gene>
<keyword evidence="13" id="KW-1185">Reference proteome</keyword>
<comment type="subcellular location">
    <subcellularLocation>
        <location evidence="1">Nucleus</location>
    </subcellularLocation>
</comment>
<keyword evidence="5" id="KW-0347">Helicase</keyword>
<evidence type="ECO:0000256" key="3">
    <source>
        <dbReference type="ARBA" id="ARBA00022741"/>
    </source>
</evidence>
<dbReference type="InterPro" id="IPR027417">
    <property type="entry name" value="P-loop_NTPase"/>
</dbReference>
<evidence type="ECO:0000256" key="5">
    <source>
        <dbReference type="ARBA" id="ARBA00022806"/>
    </source>
</evidence>
<feature type="region of interest" description="Disordered" evidence="9">
    <location>
        <begin position="29"/>
        <end position="61"/>
    </location>
</feature>
<proteinExistence type="inferred from homology"/>
<dbReference type="Pfam" id="PF00271">
    <property type="entry name" value="Helicase_C"/>
    <property type="match status" value="1"/>
</dbReference>
<dbReference type="InterPro" id="IPR038718">
    <property type="entry name" value="SNF2-like_sf"/>
</dbReference>
<evidence type="ECO:0000256" key="4">
    <source>
        <dbReference type="ARBA" id="ARBA00022801"/>
    </source>
</evidence>
<dbReference type="GO" id="GO:0006346">
    <property type="term" value="P:DNA methylation-dependent constitutive heterochromatin formation"/>
    <property type="evidence" value="ECO:0007669"/>
    <property type="project" value="TreeGrafter"/>
</dbReference>
<dbReference type="Proteomes" id="UP000215335">
    <property type="component" value="Unassembled WGS sequence"/>
</dbReference>
<evidence type="ECO:0000256" key="1">
    <source>
        <dbReference type="ARBA" id="ARBA00004123"/>
    </source>
</evidence>
<protein>
    <recommendedName>
        <fullName evidence="14">Helicase ATP-binding domain-containing protein</fullName>
    </recommendedName>
</protein>
<sequence>MMKFEVIKAEVDMDLPLSEAAMTKGISRDVVDPSEDSGFDSISVGSNSSTEQIKKENEGTIGEGIQFVDPALIAAEAEEQRLRAEEKKRKTNEELVAKRKAEQEAYEQEIKEKQYKRLMHLLSKSKAMSNFIMSKFETKKPKEEAKKAKEEPSKALKRKNTKEVESPVPKKRGRKPDKKYIDGAAEENPEPKRGRKKMNLSQEDISEELASMSDDEPSEEKENEKPIENFVQSKYFHGELRDYQKEGVNWLKVLYENGLNGILADEMGLGKTVQIIALFSYLIEKQIAGPYMVVVPLSTLANWTTEFERFAPQLPVVVYYGYANQRSELRKKLEQKKRIGSLYTLPIVLTTYEMPQKDAAFLRNFNWRYIVIDEAQRIKNYNCLLFRILKSYNSFNRLLMTGTPLQNNLSELWSLLNFLLPDIFNSLDLFESWFDAKDVQNEEGKQKFLKQEQEKQVLSALREILQPFMLRRLKEDVCPDIPPLKEVMVYTPLTAIQYNLYSSILNRDIAKLQKVKPESTILDVNGVRPKRRCTQKHNLGENYWRNDTGINDFAKKSEVATEIIGNKVVKAEDLNMWNKFTDVTEENVDYLVRLKLSGNDVTMYRHVVNHPYLIHYPLTDAGDYKVDENIIKASGKILVLDALLKKLYKNGHKVLLFSTMTMVLDVIEDYLTLRGFKYVRLDGAVAYDDRKNSIDSFQKNPEVFLFLLTTKAGAVGLNLAAADTVIIYDSDWNPQNDLQAMARCHRIGQTKPVAVYRLCTKGTVDEAIIKRANAKRFLEKAVISKETGLVNSEEGLSRLKKLFEEDSFKVANSKNEVYTDAELDELLDRSDMILSKKEEETK</sequence>
<dbReference type="InterPro" id="IPR000330">
    <property type="entry name" value="SNF2_N"/>
</dbReference>
<dbReference type="PROSITE" id="PS51192">
    <property type="entry name" value="HELICASE_ATP_BIND_1"/>
    <property type="match status" value="1"/>
</dbReference>
<dbReference type="EMBL" id="NNAY01003140">
    <property type="protein sequence ID" value="OXU19915.1"/>
    <property type="molecule type" value="Genomic_DNA"/>
</dbReference>
<feature type="compositionally biased region" description="Basic and acidic residues" evidence="9">
    <location>
        <begin position="140"/>
        <end position="154"/>
    </location>
</feature>
<dbReference type="GO" id="GO:0004386">
    <property type="term" value="F:helicase activity"/>
    <property type="evidence" value="ECO:0007669"/>
    <property type="project" value="UniProtKB-KW"/>
</dbReference>
<feature type="region of interest" description="Disordered" evidence="9">
    <location>
        <begin position="140"/>
        <end position="227"/>
    </location>
</feature>
<comment type="similarity">
    <text evidence="2">Belongs to the SNF2/RAD54 helicase family.</text>
</comment>
<evidence type="ECO:0000313" key="13">
    <source>
        <dbReference type="Proteomes" id="UP000215335"/>
    </source>
</evidence>
<accession>A0A232ENI0</accession>